<evidence type="ECO:0008006" key="4">
    <source>
        <dbReference type="Google" id="ProtNLM"/>
    </source>
</evidence>
<dbReference type="PROSITE" id="PS51257">
    <property type="entry name" value="PROKAR_LIPOPROTEIN"/>
    <property type="match status" value="1"/>
</dbReference>
<evidence type="ECO:0000256" key="1">
    <source>
        <dbReference type="SAM" id="SignalP"/>
    </source>
</evidence>
<dbReference type="AlphaFoldDB" id="G8UJK1"/>
<dbReference type="RefSeq" id="WP_014223741.1">
    <property type="nucleotide sequence ID" value="NC_016610.1"/>
</dbReference>
<dbReference type="KEGG" id="tfo:BFO_0275"/>
<dbReference type="EMBL" id="CP003191">
    <property type="protein sequence ID" value="AEW21560.1"/>
    <property type="molecule type" value="Genomic_DNA"/>
</dbReference>
<dbReference type="PATRIC" id="fig|203275.8.peg.252"/>
<protein>
    <recommendedName>
        <fullName evidence="4">Lipoprotein</fullName>
    </recommendedName>
</protein>
<gene>
    <name evidence="2" type="ordered locus">BFO_0275</name>
</gene>
<proteinExistence type="predicted"/>
<organism evidence="2 3">
    <name type="scientific">Tannerella forsythia (strain ATCC 43037 / JCM 10827 / CCUG 21028 A / KCTC 5666 / FDC 338)</name>
    <name type="common">Bacteroides forsythus</name>
    <dbReference type="NCBI Taxonomy" id="203275"/>
    <lineage>
        <taxon>Bacteria</taxon>
        <taxon>Pseudomonadati</taxon>
        <taxon>Bacteroidota</taxon>
        <taxon>Bacteroidia</taxon>
        <taxon>Bacteroidales</taxon>
        <taxon>Tannerellaceae</taxon>
        <taxon>Tannerella</taxon>
    </lineage>
</organism>
<keyword evidence="3" id="KW-1185">Reference proteome</keyword>
<accession>G8UJK1</accession>
<dbReference type="Proteomes" id="UP000005436">
    <property type="component" value="Chromosome"/>
</dbReference>
<feature type="chain" id="PRO_5003518316" description="Lipoprotein" evidence="1">
    <location>
        <begin position="23"/>
        <end position="140"/>
    </location>
</feature>
<keyword evidence="1" id="KW-0732">Signal</keyword>
<dbReference type="GeneID" id="34757681"/>
<dbReference type="HOGENOM" id="CLU_1834190_0_0_10"/>
<feature type="signal peptide" evidence="1">
    <location>
        <begin position="1"/>
        <end position="22"/>
    </location>
</feature>
<evidence type="ECO:0000313" key="3">
    <source>
        <dbReference type="Proteomes" id="UP000005436"/>
    </source>
</evidence>
<evidence type="ECO:0000313" key="2">
    <source>
        <dbReference type="EMBL" id="AEW21560.1"/>
    </source>
</evidence>
<name>G8UJK1_TANFA</name>
<reference evidence="3" key="1">
    <citation type="submission" date="2011-12" db="EMBL/GenBank/DDBJ databases">
        <title>Complete sequence of Tannerella forsythia ATCC 43037.</title>
        <authorList>
            <person name="Dewhirst F."/>
            <person name="Tanner A."/>
            <person name="Izard J."/>
            <person name="Brinkac L."/>
            <person name="Durkin A.S."/>
            <person name="Hostetler J."/>
            <person name="Shetty J."/>
            <person name="Torralba M."/>
            <person name="Gill S."/>
            <person name="Nelson K."/>
        </authorList>
    </citation>
    <scope>NUCLEOTIDE SEQUENCE [LARGE SCALE GENOMIC DNA]</scope>
    <source>
        <strain evidence="3">ATCC 43037 / JCM 10827 / CCUG 33226 / KCTC 5666 / FDC 338</strain>
    </source>
</reference>
<sequence>MKRRIFNCMAAAFFALSVMLTSCDGNGMKGSKFVNGDVKHDPMNFSTTETVGVVYFADDRHVELFFPYAIDSDKTESTIRVSSELRIPGEYEKKGNTITVYFTLDNKQKEPALLMFEVKDDGKALVGKNGGVFVKTDNKL</sequence>